<name>A0A9Q1JBL7_SYNKA</name>
<dbReference type="InterPro" id="IPR015819">
    <property type="entry name" value="Lipid_transp_b-sht_shell"/>
</dbReference>
<reference evidence="6" key="1">
    <citation type="journal article" date="2023" name="Science">
        <title>Genome structures resolve the early diversification of teleost fishes.</title>
        <authorList>
            <person name="Parey E."/>
            <person name="Louis A."/>
            <person name="Montfort J."/>
            <person name="Bouchez O."/>
            <person name="Roques C."/>
            <person name="Iampietro C."/>
            <person name="Lluch J."/>
            <person name="Castinel A."/>
            <person name="Donnadieu C."/>
            <person name="Desvignes T."/>
            <person name="Floi Bucao C."/>
            <person name="Jouanno E."/>
            <person name="Wen M."/>
            <person name="Mejri S."/>
            <person name="Dirks R."/>
            <person name="Jansen H."/>
            <person name="Henkel C."/>
            <person name="Chen W.J."/>
            <person name="Zahm M."/>
            <person name="Cabau C."/>
            <person name="Klopp C."/>
            <person name="Thompson A.W."/>
            <person name="Robinson-Rechavi M."/>
            <person name="Braasch I."/>
            <person name="Lecointre G."/>
            <person name="Bobe J."/>
            <person name="Postlethwait J.H."/>
            <person name="Berthelot C."/>
            <person name="Roest Crollius H."/>
            <person name="Guiguen Y."/>
        </authorList>
    </citation>
    <scope>NUCLEOTIDE SEQUENCE</scope>
    <source>
        <strain evidence="6">WJC10195</strain>
    </source>
</reference>
<keyword evidence="1" id="KW-0732">Signal</keyword>
<accession>A0A9Q1JBL7</accession>
<dbReference type="InterPro" id="IPR011030">
    <property type="entry name" value="Lipovitellin_superhlx_dom"/>
</dbReference>
<dbReference type="EMBL" id="JAINUF010000002">
    <property type="protein sequence ID" value="KAJ8376410.1"/>
    <property type="molecule type" value="Genomic_DNA"/>
</dbReference>
<dbReference type="InterPro" id="IPR050733">
    <property type="entry name" value="Vitellogenin/Apolipophorin"/>
</dbReference>
<keyword evidence="3" id="KW-0325">Glycoprotein</keyword>
<dbReference type="GO" id="GO:0045735">
    <property type="term" value="F:nutrient reservoir activity"/>
    <property type="evidence" value="ECO:0007669"/>
    <property type="project" value="UniProtKB-KW"/>
</dbReference>
<dbReference type="SMART" id="SM00638">
    <property type="entry name" value="LPD_N"/>
    <property type="match status" value="1"/>
</dbReference>
<comment type="caution">
    <text evidence="4">Lacks conserved residue(s) required for the propagation of feature annotation.</text>
</comment>
<protein>
    <recommendedName>
        <fullName evidence="5">Vitellogenin domain-containing protein</fullName>
    </recommendedName>
</protein>
<dbReference type="Gene3D" id="2.30.230.10">
    <property type="entry name" value="Lipovitellin, beta-sheet shell regions, chain A"/>
    <property type="match status" value="1"/>
</dbReference>
<evidence type="ECO:0000259" key="5">
    <source>
        <dbReference type="PROSITE" id="PS51211"/>
    </source>
</evidence>
<keyword evidence="2" id="KW-0758">Storage protein</keyword>
<evidence type="ECO:0000313" key="7">
    <source>
        <dbReference type="Proteomes" id="UP001152622"/>
    </source>
</evidence>
<dbReference type="PROSITE" id="PS51211">
    <property type="entry name" value="VITELLOGENIN"/>
    <property type="match status" value="1"/>
</dbReference>
<organism evidence="6 7">
    <name type="scientific">Synaphobranchus kaupii</name>
    <name type="common">Kaup's arrowtooth eel</name>
    <dbReference type="NCBI Taxonomy" id="118154"/>
    <lineage>
        <taxon>Eukaryota</taxon>
        <taxon>Metazoa</taxon>
        <taxon>Chordata</taxon>
        <taxon>Craniata</taxon>
        <taxon>Vertebrata</taxon>
        <taxon>Euteleostomi</taxon>
        <taxon>Actinopterygii</taxon>
        <taxon>Neopterygii</taxon>
        <taxon>Teleostei</taxon>
        <taxon>Anguilliformes</taxon>
        <taxon>Synaphobranchidae</taxon>
        <taxon>Synaphobranchus</taxon>
    </lineage>
</organism>
<dbReference type="GO" id="GO:0071391">
    <property type="term" value="P:cellular response to estrogen stimulus"/>
    <property type="evidence" value="ECO:0007669"/>
    <property type="project" value="TreeGrafter"/>
</dbReference>
<dbReference type="PANTHER" id="PTHR23345">
    <property type="entry name" value="VITELLOGENIN-RELATED"/>
    <property type="match status" value="1"/>
</dbReference>
<dbReference type="Pfam" id="PF01347">
    <property type="entry name" value="Vitellogenin_N"/>
    <property type="match status" value="2"/>
</dbReference>
<dbReference type="SUPFAM" id="SSF48431">
    <property type="entry name" value="Lipovitellin-phosvitin complex, superhelical domain"/>
    <property type="match status" value="1"/>
</dbReference>
<comment type="caution">
    <text evidence="6">The sequence shown here is derived from an EMBL/GenBank/DDBJ whole genome shotgun (WGS) entry which is preliminary data.</text>
</comment>
<keyword evidence="7" id="KW-1185">Reference proteome</keyword>
<dbReference type="Gene3D" id="1.25.10.20">
    <property type="entry name" value="Vitellinogen, superhelical"/>
    <property type="match status" value="1"/>
</dbReference>
<gene>
    <name evidence="6" type="ORF">SKAU_G00069900</name>
</gene>
<dbReference type="SUPFAM" id="SSF56968">
    <property type="entry name" value="Lipovitellin-phosvitin complex, beta-sheet shell regions"/>
    <property type="match status" value="1"/>
</dbReference>
<dbReference type="InterPro" id="IPR015816">
    <property type="entry name" value="Vitellinogen_b-sht_N"/>
</dbReference>
<dbReference type="Proteomes" id="UP001152622">
    <property type="component" value="Chromosome 2"/>
</dbReference>
<dbReference type="AlphaFoldDB" id="A0A9Q1JBL7"/>
<evidence type="ECO:0000256" key="1">
    <source>
        <dbReference type="ARBA" id="ARBA00022729"/>
    </source>
</evidence>
<dbReference type="PANTHER" id="PTHR23345:SF9">
    <property type="entry name" value="VITELLOGENIN-RELATED"/>
    <property type="match status" value="1"/>
</dbReference>
<proteinExistence type="predicted"/>
<dbReference type="OrthoDB" id="5956066at2759"/>
<dbReference type="InterPro" id="IPR001747">
    <property type="entry name" value="Vitellogenin_N"/>
</dbReference>
<evidence type="ECO:0000256" key="3">
    <source>
        <dbReference type="ARBA" id="ARBA00023180"/>
    </source>
</evidence>
<dbReference type="GO" id="GO:0005319">
    <property type="term" value="F:lipid transporter activity"/>
    <property type="evidence" value="ECO:0007669"/>
    <property type="project" value="InterPro"/>
</dbReference>
<dbReference type="GO" id="GO:0032355">
    <property type="term" value="P:response to estradiol"/>
    <property type="evidence" value="ECO:0007669"/>
    <property type="project" value="TreeGrafter"/>
</dbReference>
<evidence type="ECO:0000313" key="6">
    <source>
        <dbReference type="EMBL" id="KAJ8376410.1"/>
    </source>
</evidence>
<evidence type="ECO:0000256" key="2">
    <source>
        <dbReference type="ARBA" id="ARBA00022761"/>
    </source>
</evidence>
<sequence>MGMTGVSENGLVRAGVKLSSGVDITEISQNTYLLQLMNPLIHEYNGFWPNAPFISVAKLNQALEPQLIQPLRFEYDNGKVGQIFSPAGVSNAVVNIHRGILSMLQLTMKNTQIVYQLQEKLTLVEVKEAKGSFPDLEFQKRGPIQYQFASEIDQMSTLPFSVENLEAEVINILQQLVLKNFEKVHKDAPNQFLKLIKLLRRCSFEDINGVWKQYANSQQYRTWFLDAVPAVGNLVSFRFIAETIRKSELTFAEAGQVLVLSMHLVQADQDIMKIAAPLHDYAEVALSTAKEEDLVLALKALGNAGCPASIKLIMKILPGLSSVAPEFLVRVQVDAVMALRNIAEQDPTRVQEISLGIFMDKSQQPEIRILASVVLLEAKPPLALLATVAEALTDETNLQIASFVYSLMKSLSRSAAPGHKRL</sequence>
<evidence type="ECO:0000256" key="4">
    <source>
        <dbReference type="PROSITE-ProRule" id="PRU00557"/>
    </source>
</evidence>
<feature type="domain" description="Vitellogenin" evidence="5">
    <location>
        <begin position="1"/>
        <end position="422"/>
    </location>
</feature>